<name>A0AAV7M0M9_PLEWA</name>
<feature type="region of interest" description="Disordered" evidence="1">
    <location>
        <begin position="71"/>
        <end position="104"/>
    </location>
</feature>
<evidence type="ECO:0000313" key="2">
    <source>
        <dbReference type="EMBL" id="KAJ1093515.1"/>
    </source>
</evidence>
<sequence length="104" mass="11976">MREFRLRKSRFRPPKQQHRPLPPKIPYWSFRLRDPGLGLQARRYGMSHIEKVGPKDKRVYWGFSHGESGGTDHVVQMSSAEHGVPEPRSAPPAHLMPEGRRPGT</sequence>
<comment type="caution">
    <text evidence="2">The sequence shown here is derived from an EMBL/GenBank/DDBJ whole genome shotgun (WGS) entry which is preliminary data.</text>
</comment>
<evidence type="ECO:0000313" key="3">
    <source>
        <dbReference type="Proteomes" id="UP001066276"/>
    </source>
</evidence>
<protein>
    <submittedName>
        <fullName evidence="2">Uncharacterized protein</fullName>
    </submittedName>
</protein>
<dbReference type="Proteomes" id="UP001066276">
    <property type="component" value="Chromosome 11"/>
</dbReference>
<dbReference type="EMBL" id="JANPWB010000015">
    <property type="protein sequence ID" value="KAJ1093515.1"/>
    <property type="molecule type" value="Genomic_DNA"/>
</dbReference>
<proteinExistence type="predicted"/>
<gene>
    <name evidence="2" type="ORF">NDU88_006615</name>
</gene>
<feature type="compositionally biased region" description="Basic residues" evidence="1">
    <location>
        <begin position="7"/>
        <end position="18"/>
    </location>
</feature>
<feature type="region of interest" description="Disordered" evidence="1">
    <location>
        <begin position="1"/>
        <end position="26"/>
    </location>
</feature>
<evidence type="ECO:0000256" key="1">
    <source>
        <dbReference type="SAM" id="MobiDB-lite"/>
    </source>
</evidence>
<dbReference type="AlphaFoldDB" id="A0AAV7M0M9"/>
<reference evidence="2" key="1">
    <citation type="journal article" date="2022" name="bioRxiv">
        <title>Sequencing and chromosome-scale assembly of the giantPleurodeles waltlgenome.</title>
        <authorList>
            <person name="Brown T."/>
            <person name="Elewa A."/>
            <person name="Iarovenko S."/>
            <person name="Subramanian E."/>
            <person name="Araus A.J."/>
            <person name="Petzold A."/>
            <person name="Susuki M."/>
            <person name="Suzuki K.-i.T."/>
            <person name="Hayashi T."/>
            <person name="Toyoda A."/>
            <person name="Oliveira C."/>
            <person name="Osipova E."/>
            <person name="Leigh N.D."/>
            <person name="Simon A."/>
            <person name="Yun M.H."/>
        </authorList>
    </citation>
    <scope>NUCLEOTIDE SEQUENCE</scope>
    <source>
        <strain evidence="2">20211129_DDA</strain>
        <tissue evidence="2">Liver</tissue>
    </source>
</reference>
<organism evidence="2 3">
    <name type="scientific">Pleurodeles waltl</name>
    <name type="common">Iberian ribbed newt</name>
    <dbReference type="NCBI Taxonomy" id="8319"/>
    <lineage>
        <taxon>Eukaryota</taxon>
        <taxon>Metazoa</taxon>
        <taxon>Chordata</taxon>
        <taxon>Craniata</taxon>
        <taxon>Vertebrata</taxon>
        <taxon>Euteleostomi</taxon>
        <taxon>Amphibia</taxon>
        <taxon>Batrachia</taxon>
        <taxon>Caudata</taxon>
        <taxon>Salamandroidea</taxon>
        <taxon>Salamandridae</taxon>
        <taxon>Pleurodelinae</taxon>
        <taxon>Pleurodeles</taxon>
    </lineage>
</organism>
<keyword evidence="3" id="KW-1185">Reference proteome</keyword>
<accession>A0AAV7M0M9</accession>